<keyword evidence="3" id="KW-1185">Reference proteome</keyword>
<dbReference type="GeneID" id="80832377"/>
<evidence type="ECO:0000256" key="1">
    <source>
        <dbReference type="SAM" id="MobiDB-lite"/>
    </source>
</evidence>
<sequence length="407" mass="44802">MEKRPLFRGYWAQDASPDDIGDADVYIPTNPVYPEQVPEQYTAGWFVSPGDEEVKQPHQWNNAWLQSIDWQLWSWYIGRSTWHPELTYAHGAVVYVDGKRYIAASENKGVEPTANPVIWEAAAFHTKSEMDSGYNSTNKKYTDHETRRDNPHGVTYEDVGGYSKQQIDDLVKAEQTDVDNHVKNTSDPHEVTPEQLNTLPTSGGAFSEAVSLLKMVFGAGGEIRRLSDGFELYIPDNGGARFGIHTKTKEAQLNGEPMLTDVNYGRIRQRNAWKFVVPSADVHLPLSSDINGYNSSFGGVEYLSTAEIQYTDKSGNAQVAAPGYPGFGKLGLELRAGAGQSIVAPFPVGNVQGTVFGVLDGLPVIGVGPLNQSNLLEYFPAGTALRDLRVWLYVLTPYQIAALGVNA</sequence>
<reference evidence="2" key="1">
    <citation type="submission" date="2021-06" db="EMBL/GenBank/DDBJ databases">
        <authorList>
            <person name="Le T.D."/>
        </authorList>
    </citation>
    <scope>NUCLEOTIDE SEQUENCE</scope>
</reference>
<evidence type="ECO:0000313" key="3">
    <source>
        <dbReference type="Proteomes" id="UP000693898"/>
    </source>
</evidence>
<feature type="region of interest" description="Disordered" evidence="1">
    <location>
        <begin position="130"/>
        <end position="159"/>
    </location>
</feature>
<feature type="compositionally biased region" description="Basic and acidic residues" evidence="1">
    <location>
        <begin position="140"/>
        <end position="151"/>
    </location>
</feature>
<dbReference type="EMBL" id="MZ336020">
    <property type="protein sequence ID" value="QWY14040.1"/>
    <property type="molecule type" value="Genomic_DNA"/>
</dbReference>
<dbReference type="Gene3D" id="2.10.10.90">
    <property type="match status" value="1"/>
</dbReference>
<dbReference type="Proteomes" id="UP000693898">
    <property type="component" value="Segment"/>
</dbReference>
<proteinExistence type="predicted"/>
<name>A0A8F3C940_9CAUD</name>
<dbReference type="RefSeq" id="YP_010845225.1">
    <property type="nucleotide sequence ID" value="NC_079187.1"/>
</dbReference>
<organism evidence="2 3">
    <name type="scientific">Aeromonas phage pAh6.2TG</name>
    <dbReference type="NCBI Taxonomy" id="2849625"/>
    <lineage>
        <taxon>Viruses</taxon>
        <taxon>Duplodnaviria</taxon>
        <taxon>Heunggongvirae</taxon>
        <taxon>Uroviricota</taxon>
        <taxon>Caudoviricetes</taxon>
        <taxon>Chaseviridae</taxon>
        <taxon>Nefertitivirinae</taxon>
        <taxon>Phayathaivirus</taxon>
        <taxon>Phayathaivirus pAh62TG</taxon>
    </lineage>
</organism>
<evidence type="ECO:0000313" key="2">
    <source>
        <dbReference type="EMBL" id="QWY14040.1"/>
    </source>
</evidence>
<accession>A0A8F3C940</accession>
<protein>
    <submittedName>
        <fullName evidence="2">Uncharacterized protein</fullName>
    </submittedName>
</protein>
<dbReference type="KEGG" id="vg:80832377"/>